<evidence type="ECO:0000313" key="2">
    <source>
        <dbReference type="WBParaSite" id="RSKR_0000719116.1"/>
    </source>
</evidence>
<sequence length="174" mass="19649">MLVGAGVGSISGYSVGSSHRRYYDNNVNSNGNVETEVPHTFFYDNTMFSFINEDFYYDGYLLDTKCEKSLSELIEEEKNFSSNTNNTSTDSINGNILESNERIDPSDGLNSLPKIENATIPTSLDRTFDNSNETLYWTNLRFPNGSVPNTIFWGCRYQEICCTDKKCCAQDLSK</sequence>
<reference evidence="2" key="1">
    <citation type="submission" date="2016-11" db="UniProtKB">
        <authorList>
            <consortium name="WormBaseParasite"/>
        </authorList>
    </citation>
    <scope>IDENTIFICATION</scope>
    <source>
        <strain evidence="2">KR3021</strain>
    </source>
</reference>
<name>A0AC35U4L9_9BILA</name>
<evidence type="ECO:0000313" key="1">
    <source>
        <dbReference type="Proteomes" id="UP000095286"/>
    </source>
</evidence>
<proteinExistence type="predicted"/>
<protein>
    <submittedName>
        <fullName evidence="2">CX domain-containing protein</fullName>
    </submittedName>
</protein>
<dbReference type="Proteomes" id="UP000095286">
    <property type="component" value="Unplaced"/>
</dbReference>
<dbReference type="WBParaSite" id="RSKR_0000719116.1">
    <property type="protein sequence ID" value="RSKR_0000719116.1"/>
    <property type="gene ID" value="RSKR_0000719116"/>
</dbReference>
<accession>A0AC35U4L9</accession>
<organism evidence="1 2">
    <name type="scientific">Rhabditophanes sp. KR3021</name>
    <dbReference type="NCBI Taxonomy" id="114890"/>
    <lineage>
        <taxon>Eukaryota</taxon>
        <taxon>Metazoa</taxon>
        <taxon>Ecdysozoa</taxon>
        <taxon>Nematoda</taxon>
        <taxon>Chromadorea</taxon>
        <taxon>Rhabditida</taxon>
        <taxon>Tylenchina</taxon>
        <taxon>Panagrolaimomorpha</taxon>
        <taxon>Strongyloidoidea</taxon>
        <taxon>Alloionematidae</taxon>
        <taxon>Rhabditophanes</taxon>
    </lineage>
</organism>